<accession>A0A2V5LD61</accession>
<dbReference type="InterPro" id="IPR051678">
    <property type="entry name" value="AGP_Transferase"/>
</dbReference>
<dbReference type="OrthoDB" id="9797603at2"/>
<dbReference type="SUPFAM" id="SSF56112">
    <property type="entry name" value="Protein kinase-like (PK-like)"/>
    <property type="match status" value="1"/>
</dbReference>
<gene>
    <name evidence="2" type="ORF">CVV68_06860</name>
</gene>
<reference evidence="2 3" key="1">
    <citation type="submission" date="2018-05" db="EMBL/GenBank/DDBJ databases">
        <title>Genetic diversity of glacier-inhabiting Cryobacterium bacteria in China and description of Cryobacterium mengkeensis sp. nov. and Arthrobacter glacialis sp. nov.</title>
        <authorList>
            <person name="Liu Q."/>
            <person name="Xin Y.-H."/>
        </authorList>
    </citation>
    <scope>NUCLEOTIDE SEQUENCE [LARGE SCALE GENOMIC DNA]</scope>
    <source>
        <strain evidence="2 3">LI2</strain>
    </source>
</reference>
<evidence type="ECO:0000313" key="3">
    <source>
        <dbReference type="Proteomes" id="UP000247832"/>
    </source>
</evidence>
<protein>
    <submittedName>
        <fullName evidence="2">Phosphotransferase</fullName>
    </submittedName>
</protein>
<dbReference type="CDD" id="cd05155">
    <property type="entry name" value="APH_ChoK_like_1"/>
    <property type="match status" value="1"/>
</dbReference>
<proteinExistence type="predicted"/>
<organism evidence="2 3">
    <name type="scientific">Arthrobacter livingstonensis</name>
    <dbReference type="NCBI Taxonomy" id="670078"/>
    <lineage>
        <taxon>Bacteria</taxon>
        <taxon>Bacillati</taxon>
        <taxon>Actinomycetota</taxon>
        <taxon>Actinomycetes</taxon>
        <taxon>Micrococcales</taxon>
        <taxon>Micrococcaceae</taxon>
        <taxon>Arthrobacter</taxon>
    </lineage>
</organism>
<keyword evidence="3" id="KW-1185">Reference proteome</keyword>
<evidence type="ECO:0000313" key="2">
    <source>
        <dbReference type="EMBL" id="PYI68514.1"/>
    </source>
</evidence>
<dbReference type="InterPro" id="IPR011009">
    <property type="entry name" value="Kinase-like_dom_sf"/>
</dbReference>
<feature type="domain" description="Aminoglycoside phosphotransferase" evidence="1">
    <location>
        <begin position="39"/>
        <end position="267"/>
    </location>
</feature>
<dbReference type="AlphaFoldDB" id="A0A2V5LD61"/>
<dbReference type="EMBL" id="QJVD01000005">
    <property type="protein sequence ID" value="PYI68514.1"/>
    <property type="molecule type" value="Genomic_DNA"/>
</dbReference>
<sequence length="320" mass="35121">MLIEKLHVDEVDIDTDRVAAMVADQVPAWAGKTLEPVYPAGTDNVMFVLDRHFAVRLPRTPGAAKSLEKELLHAPRLAPMLPAPIPCPVGWGKPTESYPFRWSILRWIEGSNPVPGQAPGLYSANLALDVARFIRALHSVVPPAPTEELFSYRGERAVQSRELETRTAIGKCGDFFDTGALHRAWDIALEAPEGSGAPTWIHTDLHPGNLMVQHGRLQGVLDWGGLAVGDPAVDLIVAWNLFGPKERQAFRAELKADDGTWARGRAWALSIGLVALPYYLESNRALAAVSWYQIGQVLVEIPETQTAKAQDVSAWRRPPA</sequence>
<comment type="caution">
    <text evidence="2">The sequence shown here is derived from an EMBL/GenBank/DDBJ whole genome shotgun (WGS) entry which is preliminary data.</text>
</comment>
<dbReference type="InterPro" id="IPR002575">
    <property type="entry name" value="Aminoglycoside_PTrfase"/>
</dbReference>
<dbReference type="PANTHER" id="PTHR21310:SF42">
    <property type="entry name" value="BIFUNCTIONAL AAC_APH"/>
    <property type="match status" value="1"/>
</dbReference>
<dbReference type="Gene3D" id="3.30.200.20">
    <property type="entry name" value="Phosphorylase Kinase, domain 1"/>
    <property type="match status" value="1"/>
</dbReference>
<name>A0A2V5LD61_9MICC</name>
<dbReference type="Proteomes" id="UP000247832">
    <property type="component" value="Unassembled WGS sequence"/>
</dbReference>
<dbReference type="GO" id="GO:0016740">
    <property type="term" value="F:transferase activity"/>
    <property type="evidence" value="ECO:0007669"/>
    <property type="project" value="UniProtKB-KW"/>
</dbReference>
<evidence type="ECO:0000259" key="1">
    <source>
        <dbReference type="Pfam" id="PF01636"/>
    </source>
</evidence>
<dbReference type="Gene3D" id="3.90.1200.10">
    <property type="match status" value="1"/>
</dbReference>
<dbReference type="RefSeq" id="WP_110500254.1">
    <property type="nucleotide sequence ID" value="NZ_QJVD01000005.1"/>
</dbReference>
<dbReference type="PANTHER" id="PTHR21310">
    <property type="entry name" value="AMINOGLYCOSIDE PHOSPHOTRANSFERASE-RELATED-RELATED"/>
    <property type="match status" value="1"/>
</dbReference>
<dbReference type="Pfam" id="PF01636">
    <property type="entry name" value="APH"/>
    <property type="match status" value="1"/>
</dbReference>
<keyword evidence="2" id="KW-0808">Transferase</keyword>